<protein>
    <submittedName>
        <fullName evidence="2">Uncharacterized protein</fullName>
    </submittedName>
</protein>
<gene>
    <name evidence="2" type="ORF">TKK_016343</name>
</gene>
<dbReference type="EMBL" id="JBJJXI010000129">
    <property type="protein sequence ID" value="KAL3388632.1"/>
    <property type="molecule type" value="Genomic_DNA"/>
</dbReference>
<reference evidence="2 3" key="1">
    <citation type="journal article" date="2024" name="bioRxiv">
        <title>A reference genome for Trichogramma kaykai: A tiny desert-dwelling parasitoid wasp with competing sex-ratio distorters.</title>
        <authorList>
            <person name="Culotta J."/>
            <person name="Lindsey A.R."/>
        </authorList>
    </citation>
    <scope>NUCLEOTIDE SEQUENCE [LARGE SCALE GENOMIC DNA]</scope>
    <source>
        <strain evidence="2 3">KSX58</strain>
    </source>
</reference>
<evidence type="ECO:0000256" key="1">
    <source>
        <dbReference type="SAM" id="MobiDB-lite"/>
    </source>
</evidence>
<dbReference type="AlphaFoldDB" id="A0ABD2W7U4"/>
<comment type="caution">
    <text evidence="2">The sequence shown here is derived from an EMBL/GenBank/DDBJ whole genome shotgun (WGS) entry which is preliminary data.</text>
</comment>
<feature type="region of interest" description="Disordered" evidence="1">
    <location>
        <begin position="162"/>
        <end position="185"/>
    </location>
</feature>
<organism evidence="2 3">
    <name type="scientific">Trichogramma kaykai</name>
    <dbReference type="NCBI Taxonomy" id="54128"/>
    <lineage>
        <taxon>Eukaryota</taxon>
        <taxon>Metazoa</taxon>
        <taxon>Ecdysozoa</taxon>
        <taxon>Arthropoda</taxon>
        <taxon>Hexapoda</taxon>
        <taxon>Insecta</taxon>
        <taxon>Pterygota</taxon>
        <taxon>Neoptera</taxon>
        <taxon>Endopterygota</taxon>
        <taxon>Hymenoptera</taxon>
        <taxon>Apocrita</taxon>
        <taxon>Proctotrupomorpha</taxon>
        <taxon>Chalcidoidea</taxon>
        <taxon>Trichogrammatidae</taxon>
        <taxon>Trichogramma</taxon>
    </lineage>
</organism>
<evidence type="ECO:0000313" key="3">
    <source>
        <dbReference type="Proteomes" id="UP001627154"/>
    </source>
</evidence>
<accession>A0ABD2W7U4</accession>
<name>A0ABD2W7U4_9HYME</name>
<proteinExistence type="predicted"/>
<sequence length="185" mass="21893">MYLQCILAWRSVARHRHDHPDHHRCQIARDVVLLRLTSAVSALRRRRRVLVLSLTYLWYDTLVAVHVRRDKRADSNTLTMDDDGREQQSHFFFFFFCFLSEDVLKRDKDTSEHERIRKKPAAIVPMEILENSNQDEQTAKSEAIKENFDPFKAHDFVIDLRDTSEETGRKPDVRAKSLELKDEKV</sequence>
<dbReference type="Proteomes" id="UP001627154">
    <property type="component" value="Unassembled WGS sequence"/>
</dbReference>
<keyword evidence="3" id="KW-1185">Reference proteome</keyword>
<evidence type="ECO:0000313" key="2">
    <source>
        <dbReference type="EMBL" id="KAL3388632.1"/>
    </source>
</evidence>